<comment type="subcellular location">
    <subcellularLocation>
        <location evidence="1">Cell membrane</location>
        <topology evidence="1">Multi-pass membrane protein</topology>
    </subcellularLocation>
</comment>
<evidence type="ECO:0000256" key="1">
    <source>
        <dbReference type="ARBA" id="ARBA00004651"/>
    </source>
</evidence>
<evidence type="ECO:0000256" key="6">
    <source>
        <dbReference type="ARBA" id="ARBA00022989"/>
    </source>
</evidence>
<dbReference type="eggNOG" id="COG0628">
    <property type="taxonomic scope" value="Bacteria"/>
</dbReference>
<accession>N9TZU7</accession>
<sequence length="366" mass="39699">MPEKKRDLAKVTLGVLFIGILIISSLWVLKPFLPALIWGTMITIATWPLLRLVQRLLWGRRPLAVLVMTGALLLLFVIPLSMALATMAEKVPLLLEWASTFNHSTPPELLWLQQIPLVGDKLLELWRQILASGGQVLFAKLTPYLGQTAKWLAAQAGNLGMLFVHFLLTVAVCGMLYHSGERAANGIRRFAHRLAGERGDNATVLASQAIRAVALGVVVTALVQSTVAGIGLLIAGIPYVMVLVVLMFVLIIAQIGPFPVLLSAIGYLYWSGDNTWGTFLLVWSLFAGSMDNFLRPYLIKQGADLPLILILVGVIGGLFAFGIIGLFIGPVVLAVAYTLLDAWIREGEVREAASLAQASTESSDRA</sequence>
<proteinExistence type="inferred from homology"/>
<dbReference type="PATRIC" id="fig|1268237.3.peg.2376"/>
<reference evidence="9 10" key="1">
    <citation type="journal article" date="2013" name="Genome Announc.">
        <title>Draft Genome Sequence of the Aeromonas diversa Type Strain.</title>
        <authorList>
            <person name="Farfan M."/>
            <person name="Spataro N."/>
            <person name="Sanglas A."/>
            <person name="Albarral V."/>
            <person name="Loren J.G."/>
            <person name="Bosch E."/>
            <person name="Fuste M.C."/>
        </authorList>
    </citation>
    <scope>NUCLEOTIDE SEQUENCE [LARGE SCALE GENOMIC DNA]</scope>
    <source>
        <strain evidence="9 10">2478-85</strain>
    </source>
</reference>
<evidence type="ECO:0000256" key="7">
    <source>
        <dbReference type="ARBA" id="ARBA00023136"/>
    </source>
</evidence>
<dbReference type="PANTHER" id="PTHR21716:SF67">
    <property type="entry name" value="TRANSPORT PROTEIN YDIK-RELATED"/>
    <property type="match status" value="1"/>
</dbReference>
<dbReference type="InterPro" id="IPR002549">
    <property type="entry name" value="AI-2E-like"/>
</dbReference>
<feature type="transmembrane region" description="Helical" evidence="8">
    <location>
        <begin position="267"/>
        <end position="287"/>
    </location>
</feature>
<keyword evidence="6 8" id="KW-1133">Transmembrane helix</keyword>
<dbReference type="OrthoDB" id="5298283at2"/>
<keyword evidence="4" id="KW-1003">Cell membrane</keyword>
<dbReference type="NCBIfam" id="NF008216">
    <property type="entry name" value="PRK10983.1"/>
    <property type="match status" value="1"/>
</dbReference>
<comment type="similarity">
    <text evidence="2">Belongs to the autoinducer-2 exporter (AI-2E) (TC 2.A.86) family.</text>
</comment>
<evidence type="ECO:0000256" key="4">
    <source>
        <dbReference type="ARBA" id="ARBA00022475"/>
    </source>
</evidence>
<dbReference type="PANTHER" id="PTHR21716">
    <property type="entry name" value="TRANSMEMBRANE PROTEIN"/>
    <property type="match status" value="1"/>
</dbReference>
<protein>
    <submittedName>
        <fullName evidence="9">Permease</fullName>
    </submittedName>
</protein>
<evidence type="ECO:0000313" key="9">
    <source>
        <dbReference type="EMBL" id="ENY71644.1"/>
    </source>
</evidence>
<dbReference type="RefSeq" id="WP_005354419.1">
    <property type="nucleotide sequence ID" value="NZ_APVG01000030.1"/>
</dbReference>
<dbReference type="Pfam" id="PF01594">
    <property type="entry name" value="AI-2E_transport"/>
    <property type="match status" value="1"/>
</dbReference>
<dbReference type="EMBL" id="APVG01000030">
    <property type="protein sequence ID" value="ENY71644.1"/>
    <property type="molecule type" value="Genomic_DNA"/>
</dbReference>
<name>N9TZU7_9GAMM</name>
<keyword evidence="5 8" id="KW-0812">Transmembrane</keyword>
<gene>
    <name evidence="9" type="ORF">G114_12066</name>
</gene>
<evidence type="ECO:0000256" key="2">
    <source>
        <dbReference type="ARBA" id="ARBA00009773"/>
    </source>
</evidence>
<keyword evidence="10" id="KW-1185">Reference proteome</keyword>
<evidence type="ECO:0000256" key="5">
    <source>
        <dbReference type="ARBA" id="ARBA00022692"/>
    </source>
</evidence>
<keyword evidence="3" id="KW-0813">Transport</keyword>
<feature type="transmembrane region" description="Helical" evidence="8">
    <location>
        <begin position="229"/>
        <end position="255"/>
    </location>
</feature>
<feature type="transmembrane region" description="Helical" evidence="8">
    <location>
        <begin position="12"/>
        <end position="29"/>
    </location>
</feature>
<feature type="transmembrane region" description="Helical" evidence="8">
    <location>
        <begin position="65"/>
        <end position="88"/>
    </location>
</feature>
<feature type="transmembrane region" description="Helical" evidence="8">
    <location>
        <begin position="159"/>
        <end position="180"/>
    </location>
</feature>
<organism evidence="9 10">
    <name type="scientific">Aeromonas diversa CDC 2478-85</name>
    <dbReference type="NCBI Taxonomy" id="1268237"/>
    <lineage>
        <taxon>Bacteria</taxon>
        <taxon>Pseudomonadati</taxon>
        <taxon>Pseudomonadota</taxon>
        <taxon>Gammaproteobacteria</taxon>
        <taxon>Aeromonadales</taxon>
        <taxon>Aeromonadaceae</taxon>
        <taxon>Aeromonas</taxon>
    </lineage>
</organism>
<evidence type="ECO:0000256" key="8">
    <source>
        <dbReference type="SAM" id="Phobius"/>
    </source>
</evidence>
<keyword evidence="7 8" id="KW-0472">Membrane</keyword>
<feature type="transmembrane region" description="Helical" evidence="8">
    <location>
        <begin position="35"/>
        <end position="53"/>
    </location>
</feature>
<dbReference type="AlphaFoldDB" id="N9TZU7"/>
<feature type="transmembrane region" description="Helical" evidence="8">
    <location>
        <begin position="307"/>
        <end position="340"/>
    </location>
</feature>
<comment type="caution">
    <text evidence="9">The sequence shown here is derived from an EMBL/GenBank/DDBJ whole genome shotgun (WGS) entry which is preliminary data.</text>
</comment>
<dbReference type="Proteomes" id="UP000023775">
    <property type="component" value="Unassembled WGS sequence"/>
</dbReference>
<evidence type="ECO:0000256" key="3">
    <source>
        <dbReference type="ARBA" id="ARBA00022448"/>
    </source>
</evidence>
<evidence type="ECO:0000313" key="10">
    <source>
        <dbReference type="Proteomes" id="UP000023775"/>
    </source>
</evidence>
<dbReference type="GO" id="GO:0005886">
    <property type="term" value="C:plasma membrane"/>
    <property type="evidence" value="ECO:0007669"/>
    <property type="project" value="UniProtKB-SubCell"/>
</dbReference>